<dbReference type="EMBL" id="VXRG01000100">
    <property type="protein sequence ID" value="MXY94162.1"/>
    <property type="molecule type" value="Genomic_DNA"/>
</dbReference>
<dbReference type="GO" id="GO:0005886">
    <property type="term" value="C:plasma membrane"/>
    <property type="evidence" value="ECO:0007669"/>
    <property type="project" value="UniProtKB-SubCell"/>
</dbReference>
<proteinExistence type="inferred from homology"/>
<dbReference type="AlphaFoldDB" id="A0A6B0YWN6"/>
<keyword evidence="3" id="KW-1003">Cell membrane</keyword>
<feature type="transmembrane region" description="Helical" evidence="7">
    <location>
        <begin position="262"/>
        <end position="280"/>
    </location>
</feature>
<evidence type="ECO:0000256" key="6">
    <source>
        <dbReference type="ARBA" id="ARBA00023136"/>
    </source>
</evidence>
<evidence type="ECO:0000256" key="2">
    <source>
        <dbReference type="ARBA" id="ARBA00022448"/>
    </source>
</evidence>
<evidence type="ECO:0000256" key="7">
    <source>
        <dbReference type="RuleBase" id="RU363032"/>
    </source>
</evidence>
<evidence type="ECO:0000313" key="9">
    <source>
        <dbReference type="EMBL" id="MXY94162.1"/>
    </source>
</evidence>
<dbReference type="PANTHER" id="PTHR43744:SF6">
    <property type="entry name" value="ABC TRANSPORTER PERMEASE PROTEIN YESQ-RELATED"/>
    <property type="match status" value="1"/>
</dbReference>
<organism evidence="9">
    <name type="scientific">Caldilineaceae bacterium SB0664_bin_27</name>
    <dbReference type="NCBI Taxonomy" id="2605260"/>
    <lineage>
        <taxon>Bacteria</taxon>
        <taxon>Bacillati</taxon>
        <taxon>Chloroflexota</taxon>
        <taxon>Caldilineae</taxon>
        <taxon>Caldilineales</taxon>
        <taxon>Caldilineaceae</taxon>
    </lineage>
</organism>
<name>A0A6B0YWN6_9CHLR</name>
<dbReference type="PROSITE" id="PS50928">
    <property type="entry name" value="ABC_TM1"/>
    <property type="match status" value="1"/>
</dbReference>
<evidence type="ECO:0000256" key="1">
    <source>
        <dbReference type="ARBA" id="ARBA00004651"/>
    </source>
</evidence>
<protein>
    <submittedName>
        <fullName evidence="9">Carbohydrate ABC transporter permease</fullName>
    </submittedName>
</protein>
<evidence type="ECO:0000256" key="4">
    <source>
        <dbReference type="ARBA" id="ARBA00022692"/>
    </source>
</evidence>
<dbReference type="SUPFAM" id="SSF161098">
    <property type="entry name" value="MetI-like"/>
    <property type="match status" value="1"/>
</dbReference>
<comment type="subcellular location">
    <subcellularLocation>
        <location evidence="1 7">Cell membrane</location>
        <topology evidence="1 7">Multi-pass membrane protein</topology>
    </subcellularLocation>
</comment>
<feature type="transmembrane region" description="Helical" evidence="7">
    <location>
        <begin position="89"/>
        <end position="113"/>
    </location>
</feature>
<accession>A0A6B0YWN6</accession>
<reference evidence="9" key="1">
    <citation type="submission" date="2019-09" db="EMBL/GenBank/DDBJ databases">
        <title>Characterisation of the sponge microbiome using genome-centric metagenomics.</title>
        <authorList>
            <person name="Engelberts J.P."/>
            <person name="Robbins S.J."/>
            <person name="De Goeij J.M."/>
            <person name="Aranda M."/>
            <person name="Bell S.C."/>
            <person name="Webster N.S."/>
        </authorList>
    </citation>
    <scope>NUCLEOTIDE SEQUENCE</scope>
    <source>
        <strain evidence="9">SB0664_bin_27</strain>
    </source>
</reference>
<dbReference type="Pfam" id="PF00528">
    <property type="entry name" value="BPD_transp_1"/>
    <property type="match status" value="1"/>
</dbReference>
<keyword evidence="4 7" id="KW-0812">Transmembrane</keyword>
<evidence type="ECO:0000259" key="8">
    <source>
        <dbReference type="PROSITE" id="PS50928"/>
    </source>
</evidence>
<keyword evidence="2 7" id="KW-0813">Transport</keyword>
<dbReference type="InterPro" id="IPR000515">
    <property type="entry name" value="MetI-like"/>
</dbReference>
<dbReference type="CDD" id="cd06261">
    <property type="entry name" value="TM_PBP2"/>
    <property type="match status" value="1"/>
</dbReference>
<feature type="transmembrane region" description="Helical" evidence="7">
    <location>
        <begin position="161"/>
        <end position="180"/>
    </location>
</feature>
<feature type="transmembrane region" description="Helical" evidence="7">
    <location>
        <begin position="29"/>
        <end position="48"/>
    </location>
</feature>
<dbReference type="InterPro" id="IPR035906">
    <property type="entry name" value="MetI-like_sf"/>
</dbReference>
<dbReference type="GO" id="GO:0055085">
    <property type="term" value="P:transmembrane transport"/>
    <property type="evidence" value="ECO:0007669"/>
    <property type="project" value="InterPro"/>
</dbReference>
<keyword evidence="6 7" id="KW-0472">Membrane</keyword>
<feature type="transmembrane region" description="Helical" evidence="7">
    <location>
        <begin position="229"/>
        <end position="250"/>
    </location>
</feature>
<dbReference type="PANTHER" id="PTHR43744">
    <property type="entry name" value="ABC TRANSPORTER PERMEASE PROTEIN MG189-RELATED-RELATED"/>
    <property type="match status" value="1"/>
</dbReference>
<gene>
    <name evidence="9" type="ORF">F4Y42_12035</name>
</gene>
<keyword evidence="5 7" id="KW-1133">Transmembrane helix</keyword>
<sequence length="295" mass="33560">MATTVQTGTAVHQAERYGNSRVSESLFRFLLYGAVVLGGIVFAIPFYWMMRTSVMPTTQVYLFPPEWWPERFEWHHFKTPFAVFPFAKFFLNSTFIAAGSAIGAALSSSVVGFSFARLRFPLRDIMFVVVLATMILPEHVRLVPTYLLFVELDWIGTYRPLIIPNWFAPAFYVFLMRQFFMTIPRELDDSAMIDGCNPIGLFWRIHLPLSLPALGVVLIFMVTAQWNDFLYPLIYIQGVPNYTVALGLRLFEGHMTNNMQALMAASILGVLPTIILFFFAQRHFVQGIVVSGVKG</sequence>
<feature type="domain" description="ABC transmembrane type-1" evidence="8">
    <location>
        <begin position="90"/>
        <end position="280"/>
    </location>
</feature>
<evidence type="ECO:0000256" key="3">
    <source>
        <dbReference type="ARBA" id="ARBA00022475"/>
    </source>
</evidence>
<feature type="transmembrane region" description="Helical" evidence="7">
    <location>
        <begin position="201"/>
        <end position="223"/>
    </location>
</feature>
<evidence type="ECO:0000256" key="5">
    <source>
        <dbReference type="ARBA" id="ARBA00022989"/>
    </source>
</evidence>
<comment type="similarity">
    <text evidence="7">Belongs to the binding-protein-dependent transport system permease family.</text>
</comment>
<comment type="caution">
    <text evidence="9">The sequence shown here is derived from an EMBL/GenBank/DDBJ whole genome shotgun (WGS) entry which is preliminary data.</text>
</comment>
<dbReference type="Gene3D" id="1.10.3720.10">
    <property type="entry name" value="MetI-like"/>
    <property type="match status" value="1"/>
</dbReference>